<evidence type="ECO:0000313" key="3">
    <source>
        <dbReference type="Proteomes" id="UP000008820"/>
    </source>
</evidence>
<keyword evidence="3" id="KW-1185">Reference proteome</keyword>
<dbReference type="OrthoDB" id="7758976at2759"/>
<organism evidence="2 3">
    <name type="scientific">Aedes aegypti</name>
    <name type="common">Yellowfever mosquito</name>
    <name type="synonym">Culex aegypti</name>
    <dbReference type="NCBI Taxonomy" id="7159"/>
    <lineage>
        <taxon>Eukaryota</taxon>
        <taxon>Metazoa</taxon>
        <taxon>Ecdysozoa</taxon>
        <taxon>Arthropoda</taxon>
        <taxon>Hexapoda</taxon>
        <taxon>Insecta</taxon>
        <taxon>Pterygota</taxon>
        <taxon>Neoptera</taxon>
        <taxon>Endopterygota</taxon>
        <taxon>Diptera</taxon>
        <taxon>Nematocera</taxon>
        <taxon>Culicoidea</taxon>
        <taxon>Culicidae</taxon>
        <taxon>Culicinae</taxon>
        <taxon>Aedini</taxon>
        <taxon>Aedes</taxon>
        <taxon>Stegomyia</taxon>
    </lineage>
</organism>
<accession>A0A6I8U4W8</accession>
<dbReference type="AlphaFoldDB" id="A0A6I8U4W8"/>
<reference evidence="2 3" key="1">
    <citation type="submission" date="2017-06" db="EMBL/GenBank/DDBJ databases">
        <title>Aedes aegypti genome working group (AGWG) sequencing and assembly.</title>
        <authorList>
            <consortium name="Aedes aegypti Genome Working Group (AGWG)"/>
            <person name="Matthews B.J."/>
        </authorList>
    </citation>
    <scope>NUCLEOTIDE SEQUENCE [LARGE SCALE GENOMIC DNA]</scope>
    <source>
        <strain evidence="2 3">LVP_AGWG</strain>
    </source>
</reference>
<dbReference type="EnsemblMetazoa" id="AAEL026940-RA">
    <property type="protein sequence ID" value="AAEL026940-PA"/>
    <property type="gene ID" value="AAEL026940"/>
</dbReference>
<dbReference type="Proteomes" id="UP000008820">
    <property type="component" value="Chromosome 2"/>
</dbReference>
<feature type="region of interest" description="Disordered" evidence="1">
    <location>
        <begin position="1"/>
        <end position="46"/>
    </location>
</feature>
<evidence type="ECO:0000256" key="1">
    <source>
        <dbReference type="SAM" id="MobiDB-lite"/>
    </source>
</evidence>
<reference evidence="2" key="2">
    <citation type="submission" date="2020-05" db="UniProtKB">
        <authorList>
            <consortium name="EnsemblMetazoa"/>
        </authorList>
    </citation>
    <scope>IDENTIFICATION</scope>
    <source>
        <strain evidence="2">LVP_AGWG</strain>
    </source>
</reference>
<name>A0A6I8U4W8_AEDAE</name>
<proteinExistence type="predicted"/>
<sequence length="412" mass="46355">MADSINGYTEENSTAPAGELNVSIPITAGGFGVPSDAGSSKPGEEELNYSFDYDVEYLDEERVFDTLELSGSSVDPLTEAGPSKPPKRQKKNKFGNQSLSTEFDELSSTSKNDEYRFEATVFEKKFKNQKSFERCGDVLVSGNSAEAVLEKIWQYCSKFIDRGVVFPDASENTGELKWDNPPTYEDRDKFMLFLDKVSKRSTPPSKVDGHTLQNWQTKDVTVMLYKYSDAVSTLHKWNQVESQLLRSQTTDRAGAESISSLNQVKEDLKKRHGRYLSADDVSWGCWANWICSKPMNMRDELTQQTPPQHVVGLFSTVPVHSDVLLEKAKLDFQVASTVNKAYVKVLQDLNDGHRQLLNIASVMGQRITMLQEKQTEFENMLTAMNSSVSVRENRFSVELAQSVTDCIDVDHL</sequence>
<feature type="region of interest" description="Disordered" evidence="1">
    <location>
        <begin position="73"/>
        <end position="105"/>
    </location>
</feature>
<evidence type="ECO:0000313" key="2">
    <source>
        <dbReference type="EnsemblMetazoa" id="AAEL026940-PA"/>
    </source>
</evidence>
<gene>
    <name evidence="2" type="primary">110677161</name>
</gene>
<protein>
    <submittedName>
        <fullName evidence="2">Uncharacterized protein</fullName>
    </submittedName>
</protein>
<feature type="compositionally biased region" description="Polar residues" evidence="1">
    <location>
        <begin position="94"/>
        <end position="105"/>
    </location>
</feature>
<feature type="compositionally biased region" description="Polar residues" evidence="1">
    <location>
        <begin position="1"/>
        <end position="15"/>
    </location>
</feature>
<dbReference type="InParanoid" id="A0A6I8U4W8"/>